<dbReference type="CDD" id="cd01166">
    <property type="entry name" value="KdgK"/>
    <property type="match status" value="1"/>
</dbReference>
<proteinExistence type="inferred from homology"/>
<evidence type="ECO:0000256" key="3">
    <source>
        <dbReference type="ARBA" id="ARBA00022777"/>
    </source>
</evidence>
<dbReference type="InterPro" id="IPR011611">
    <property type="entry name" value="PfkB_dom"/>
</dbReference>
<sequence>MGPELDVLLFGDLNVDTMMAIHRYPPPGGDGLSDFVEVEVGGAVANSAVTLARLGLRTGLVGALGRDAWAEQVTRPLEAEGIDLRRVARVARGTGLAMIVSTPDGERTMFSFRGANEELPPEHINAEMLEGVGVLHFSGYAFLKPPQAEAAWKAAALGTQMGVPLSLDSGLEPVLRSPEGMRRLLPQLAVCITGLEEMHALDGSEQPEAALDALMAYGVGLGAVKLGAQGCWLGSSQGEKCFFPIFPIETVDTTGAGDAFSAGLLFALRRGLSLAAAGTLASALGALATTQYGAGMKMPGAAQVCAFLRARSEARMGGAFCDGAAEVLAALSCPG</sequence>
<feature type="domain" description="Carbohydrate kinase PfkB" evidence="5">
    <location>
        <begin position="32"/>
        <end position="297"/>
    </location>
</feature>
<name>A0A0P6YD57_9CHLR</name>
<keyword evidence="3 4" id="KW-0418">Kinase</keyword>
<dbReference type="RefSeq" id="WP_062416991.1">
    <property type="nucleotide sequence ID" value="NZ_DF967974.1"/>
</dbReference>
<dbReference type="Proteomes" id="UP000050501">
    <property type="component" value="Unassembled WGS sequence"/>
</dbReference>
<evidence type="ECO:0000313" key="6">
    <source>
        <dbReference type="EMBL" id="KPL89845.1"/>
    </source>
</evidence>
<dbReference type="PANTHER" id="PTHR10584">
    <property type="entry name" value="SUGAR KINASE"/>
    <property type="match status" value="1"/>
</dbReference>
<dbReference type="InterPro" id="IPR002173">
    <property type="entry name" value="Carboh/pur_kinase_PfkB_CS"/>
</dbReference>
<dbReference type="Gene3D" id="3.40.1190.20">
    <property type="match status" value="1"/>
</dbReference>
<gene>
    <name evidence="6" type="ORF">ADN01_02890</name>
</gene>
<dbReference type="PROSITE" id="PS00584">
    <property type="entry name" value="PFKB_KINASES_2"/>
    <property type="match status" value="1"/>
</dbReference>
<dbReference type="InterPro" id="IPR002139">
    <property type="entry name" value="Ribo/fructo_kinase"/>
</dbReference>
<evidence type="ECO:0000256" key="4">
    <source>
        <dbReference type="RuleBase" id="RU003704"/>
    </source>
</evidence>
<dbReference type="PANTHER" id="PTHR10584:SF167">
    <property type="entry name" value="PFKB DOMAIN PROTEIN"/>
    <property type="match status" value="1"/>
</dbReference>
<organism evidence="6 7">
    <name type="scientific">Levilinea saccharolytica</name>
    <dbReference type="NCBI Taxonomy" id="229921"/>
    <lineage>
        <taxon>Bacteria</taxon>
        <taxon>Bacillati</taxon>
        <taxon>Chloroflexota</taxon>
        <taxon>Anaerolineae</taxon>
        <taxon>Anaerolineales</taxon>
        <taxon>Anaerolineaceae</taxon>
        <taxon>Levilinea</taxon>
    </lineage>
</organism>
<dbReference type="EMBL" id="LGCM01000014">
    <property type="protein sequence ID" value="KPL89845.1"/>
    <property type="molecule type" value="Genomic_DNA"/>
</dbReference>
<evidence type="ECO:0000313" key="7">
    <source>
        <dbReference type="Proteomes" id="UP000050501"/>
    </source>
</evidence>
<dbReference type="InterPro" id="IPR029056">
    <property type="entry name" value="Ribokinase-like"/>
</dbReference>
<dbReference type="GO" id="GO:0016301">
    <property type="term" value="F:kinase activity"/>
    <property type="evidence" value="ECO:0007669"/>
    <property type="project" value="UniProtKB-KW"/>
</dbReference>
<protein>
    <recommendedName>
        <fullName evidence="5">Carbohydrate kinase PfkB domain-containing protein</fullName>
    </recommendedName>
</protein>
<keyword evidence="7" id="KW-1185">Reference proteome</keyword>
<evidence type="ECO:0000256" key="1">
    <source>
        <dbReference type="ARBA" id="ARBA00010688"/>
    </source>
</evidence>
<evidence type="ECO:0000259" key="5">
    <source>
        <dbReference type="Pfam" id="PF00294"/>
    </source>
</evidence>
<dbReference type="STRING" id="229921.ADN01_02890"/>
<dbReference type="GO" id="GO:0006796">
    <property type="term" value="P:phosphate-containing compound metabolic process"/>
    <property type="evidence" value="ECO:0007669"/>
    <property type="project" value="UniProtKB-ARBA"/>
</dbReference>
<comment type="caution">
    <text evidence="6">The sequence shown here is derived from an EMBL/GenBank/DDBJ whole genome shotgun (WGS) entry which is preliminary data.</text>
</comment>
<keyword evidence="2 4" id="KW-0808">Transferase</keyword>
<dbReference type="SUPFAM" id="SSF53613">
    <property type="entry name" value="Ribokinase-like"/>
    <property type="match status" value="1"/>
</dbReference>
<accession>A0A0P6YD57</accession>
<dbReference type="PRINTS" id="PR00990">
    <property type="entry name" value="RIBOKINASE"/>
</dbReference>
<reference evidence="6 7" key="1">
    <citation type="submission" date="2015-07" db="EMBL/GenBank/DDBJ databases">
        <title>Genome sequence of Levilinea saccharolytica DSM 16555.</title>
        <authorList>
            <person name="Hemp J."/>
            <person name="Ward L.M."/>
            <person name="Pace L.A."/>
            <person name="Fischer W.W."/>
        </authorList>
    </citation>
    <scope>NUCLEOTIDE SEQUENCE [LARGE SCALE GENOMIC DNA]</scope>
    <source>
        <strain evidence="6 7">KIBI-1</strain>
    </source>
</reference>
<dbReference type="AlphaFoldDB" id="A0A0P6YD57"/>
<comment type="similarity">
    <text evidence="1 4">Belongs to the carbohydrate kinase PfkB family.</text>
</comment>
<dbReference type="Pfam" id="PF00294">
    <property type="entry name" value="PfkB"/>
    <property type="match status" value="1"/>
</dbReference>
<evidence type="ECO:0000256" key="2">
    <source>
        <dbReference type="ARBA" id="ARBA00022679"/>
    </source>
</evidence>